<dbReference type="SUPFAM" id="SSF69593">
    <property type="entry name" value="Glycerol-3-phosphate (1)-acyltransferase"/>
    <property type="match status" value="1"/>
</dbReference>
<keyword evidence="2" id="KW-0012">Acyltransferase</keyword>
<reference evidence="2 3" key="1">
    <citation type="submission" date="2020-08" db="EMBL/GenBank/DDBJ databases">
        <title>Genomic Encyclopedia of Type Strains, Phase III (KMG-III): the genomes of soil and plant-associated and newly described type strains.</title>
        <authorList>
            <person name="Whitman W."/>
        </authorList>
    </citation>
    <scope>NUCLEOTIDE SEQUENCE [LARGE SCALE GENOMIC DNA]</scope>
    <source>
        <strain evidence="2 3">CECT 8654</strain>
    </source>
</reference>
<evidence type="ECO:0000313" key="2">
    <source>
        <dbReference type="EMBL" id="MBB3047677.1"/>
    </source>
</evidence>
<dbReference type="PANTHER" id="PTHR30068">
    <property type="entry name" value="URONATE ISOMERASE"/>
    <property type="match status" value="1"/>
</dbReference>
<dbReference type="GO" id="GO:0019698">
    <property type="term" value="P:D-galacturonate catabolic process"/>
    <property type="evidence" value="ECO:0007669"/>
    <property type="project" value="TreeGrafter"/>
</dbReference>
<proteinExistence type="predicted"/>
<keyword evidence="2" id="KW-0808">Transferase</keyword>
<protein>
    <submittedName>
        <fullName evidence="2">1-acyl-sn-glycerol-3-phosphate acyltransferase</fullName>
    </submittedName>
</protein>
<sequence>MDNFADIRPYRDDEVAPVLGKLLNDKELLDTMAGLRAPRLQRFFPKLVRPLVRSVLKRQLKGVATVRQFQQIVKLYMDDMIETTTSRFTVSGLENLSLERPWLLISNHRDIALDPAFVNYALYHNGGDTVRIAIGDNLLSKPFAADLMRLNKSFIVKRSAKGPRQMLAAYKNLSNYIRHSLTEEKATIWLAQREGRAKDGIDETEPAIIKMLCMSQQKSEETFTDFIKTLGIVPVAISYEWDPCDAAKARELTLREQDGDYQKAEFEDLQSIALGIRGQKGRVHVHFGEPLDQDFSTPNEVAEAIDCQIVQEYRLQPSNIWAYEQQTGRNDWQQLPKEVLTELGPMNDDSKSAFEARLAAIPEGHRAKALAIYANPVIAKLAQRETA</sequence>
<dbReference type="EMBL" id="JACHWY010000002">
    <property type="protein sequence ID" value="MBB3047677.1"/>
    <property type="molecule type" value="Genomic_DNA"/>
</dbReference>
<dbReference type="AlphaFoldDB" id="A0A7W4W582"/>
<comment type="caution">
    <text evidence="2">The sequence shown here is derived from an EMBL/GenBank/DDBJ whole genome shotgun (WGS) entry which is preliminary data.</text>
</comment>
<organism evidence="2 3">
    <name type="scientific">Litorivivens lipolytica</name>
    <dbReference type="NCBI Taxonomy" id="1524264"/>
    <lineage>
        <taxon>Bacteria</taxon>
        <taxon>Pseudomonadati</taxon>
        <taxon>Pseudomonadota</taxon>
        <taxon>Gammaproteobacteria</taxon>
        <taxon>Litorivivens</taxon>
    </lineage>
</organism>
<accession>A0A7W4W582</accession>
<dbReference type="Pfam" id="PF01553">
    <property type="entry name" value="Acyltransferase"/>
    <property type="match status" value="1"/>
</dbReference>
<name>A0A7W4W582_9GAMM</name>
<feature type="domain" description="Phospholipid/glycerol acyltransferase" evidence="1">
    <location>
        <begin position="87"/>
        <end position="190"/>
    </location>
</feature>
<dbReference type="InterPro" id="IPR002123">
    <property type="entry name" value="Plipid/glycerol_acylTrfase"/>
</dbReference>
<keyword evidence="3" id="KW-1185">Reference proteome</keyword>
<gene>
    <name evidence="2" type="ORF">FHR99_001943</name>
</gene>
<evidence type="ECO:0000313" key="3">
    <source>
        <dbReference type="Proteomes" id="UP000537130"/>
    </source>
</evidence>
<dbReference type="RefSeq" id="WP_183410445.1">
    <property type="nucleotide sequence ID" value="NZ_JACHWY010000002.1"/>
</dbReference>
<evidence type="ECO:0000259" key="1">
    <source>
        <dbReference type="Pfam" id="PF01553"/>
    </source>
</evidence>
<dbReference type="Proteomes" id="UP000537130">
    <property type="component" value="Unassembled WGS sequence"/>
</dbReference>
<dbReference type="GO" id="GO:0016746">
    <property type="term" value="F:acyltransferase activity"/>
    <property type="evidence" value="ECO:0007669"/>
    <property type="project" value="UniProtKB-KW"/>
</dbReference>
<dbReference type="PANTHER" id="PTHR30068:SF3">
    <property type="entry name" value="PHOSPHOLIPID_GLYCEROL ACYLTRANSFERASE DOMAIN-CONTAINING PROTEIN"/>
    <property type="match status" value="1"/>
</dbReference>
<dbReference type="GO" id="GO:0042840">
    <property type="term" value="P:D-glucuronate catabolic process"/>
    <property type="evidence" value="ECO:0007669"/>
    <property type="project" value="TreeGrafter"/>
</dbReference>